<dbReference type="AlphaFoldDB" id="A0A1I7N399"/>
<keyword evidence="1" id="KW-1133">Transmembrane helix</keyword>
<dbReference type="RefSeq" id="WP_092420906.1">
    <property type="nucleotide sequence ID" value="NZ_FPCK01000001.1"/>
</dbReference>
<name>A0A1I7N399_9HYPH</name>
<dbReference type="Proteomes" id="UP000199074">
    <property type="component" value="Unassembled WGS sequence"/>
</dbReference>
<feature type="transmembrane region" description="Helical" evidence="1">
    <location>
        <begin position="20"/>
        <end position="43"/>
    </location>
</feature>
<keyword evidence="1" id="KW-0472">Membrane</keyword>
<evidence type="ECO:0000256" key="1">
    <source>
        <dbReference type="SAM" id="Phobius"/>
    </source>
</evidence>
<keyword evidence="3" id="KW-1185">Reference proteome</keyword>
<organism evidence="2 3">
    <name type="scientific">Devosia crocina</name>
    <dbReference type="NCBI Taxonomy" id="429728"/>
    <lineage>
        <taxon>Bacteria</taxon>
        <taxon>Pseudomonadati</taxon>
        <taxon>Pseudomonadota</taxon>
        <taxon>Alphaproteobacteria</taxon>
        <taxon>Hyphomicrobiales</taxon>
        <taxon>Devosiaceae</taxon>
        <taxon>Devosia</taxon>
    </lineage>
</organism>
<sequence length="376" mass="40862">MSQVTLPLPSRSIEITGRPFAMPAAFLFTVVILSAMAIGLAIWQGPGLWRDWQISQNPLTLDDWDMVEGECSSRRGLTDCEADVTYSYQGTSYGTHISLAFLDFASGDYLVDLVISADDPELATISLGLDMLWNRMAVFAVFMLLFGGGAMAMIWGAIKANQANGAAKAPGRMDVVPVRIAGVDEKRADKYVAYHRLDNGKRKGSIIRTHFRAGEQPMMAIGADGGWYGVAVKPEHLSMPVILDRGLTRLDLSESERQQALAAFEAEQQRRGVVPGEAAKPKKQGPNWARGLLAGGGVLLLAVVAFFGFWLYYVLAAPDAFDPVGIEINNVMPGPLNTWGCEQLYARFGDESAPFGCVGDDYVSWKVAGEKTKVKS</sequence>
<protein>
    <submittedName>
        <fullName evidence="2">Uncharacterized protein</fullName>
    </submittedName>
</protein>
<accession>A0A1I7N399</accession>
<keyword evidence="1" id="KW-0812">Transmembrane</keyword>
<dbReference type="EMBL" id="FPCK01000001">
    <property type="protein sequence ID" value="SFV29108.1"/>
    <property type="molecule type" value="Genomic_DNA"/>
</dbReference>
<reference evidence="2 3" key="1">
    <citation type="submission" date="2016-10" db="EMBL/GenBank/DDBJ databases">
        <authorList>
            <person name="de Groot N.N."/>
        </authorList>
    </citation>
    <scope>NUCLEOTIDE SEQUENCE [LARGE SCALE GENOMIC DNA]</scope>
    <source>
        <strain evidence="2 3">IPL20</strain>
    </source>
</reference>
<feature type="transmembrane region" description="Helical" evidence="1">
    <location>
        <begin position="292"/>
        <end position="313"/>
    </location>
</feature>
<proteinExistence type="predicted"/>
<evidence type="ECO:0000313" key="2">
    <source>
        <dbReference type="EMBL" id="SFV29108.1"/>
    </source>
</evidence>
<dbReference type="OrthoDB" id="8478544at2"/>
<feature type="transmembrane region" description="Helical" evidence="1">
    <location>
        <begin position="136"/>
        <end position="158"/>
    </location>
</feature>
<evidence type="ECO:0000313" key="3">
    <source>
        <dbReference type="Proteomes" id="UP000199074"/>
    </source>
</evidence>
<gene>
    <name evidence="2" type="ORF">SAMN05216456_0675</name>
</gene>